<comment type="catalytic activity">
    <reaction evidence="1">
        <text>Release of any N-terminal amino acid, including proline, that is linked to proline, even from a dipeptide or tripeptide.</text>
        <dbReference type="EC" id="3.4.11.9"/>
    </reaction>
</comment>
<keyword evidence="7" id="KW-0464">Manganese</keyword>
<dbReference type="Gene3D" id="3.90.230.10">
    <property type="entry name" value="Creatinase/methionine aminopeptidase superfamily"/>
    <property type="match status" value="1"/>
</dbReference>
<evidence type="ECO:0000256" key="6">
    <source>
        <dbReference type="ARBA" id="ARBA00022801"/>
    </source>
</evidence>
<dbReference type="eggNOG" id="COG0006">
    <property type="taxonomic scope" value="Bacteria"/>
</dbReference>
<comment type="cofactor">
    <cofactor evidence="2">
        <name>Mn(2+)</name>
        <dbReference type="ChEBI" id="CHEBI:29035"/>
    </cofactor>
</comment>
<dbReference type="InterPro" id="IPR052433">
    <property type="entry name" value="X-Pro_dipept-like"/>
</dbReference>
<dbReference type="InterPro" id="IPR029149">
    <property type="entry name" value="Creatin/AminoP/Spt16_N"/>
</dbReference>
<feature type="domain" description="Aminopeptidase P N-terminal" evidence="9">
    <location>
        <begin position="4"/>
        <end position="138"/>
    </location>
</feature>
<dbReference type="SUPFAM" id="SSF53092">
    <property type="entry name" value="Creatinase/prolidase N-terminal domain"/>
    <property type="match status" value="1"/>
</dbReference>
<evidence type="ECO:0000256" key="2">
    <source>
        <dbReference type="ARBA" id="ARBA00001936"/>
    </source>
</evidence>
<dbReference type="InterPro" id="IPR007865">
    <property type="entry name" value="Aminopep_P_N"/>
</dbReference>
<evidence type="ECO:0000256" key="4">
    <source>
        <dbReference type="ARBA" id="ARBA00012574"/>
    </source>
</evidence>
<dbReference type="EMBL" id="JNAH01000008">
    <property type="protein sequence ID" value="KGF85505.1"/>
    <property type="molecule type" value="Genomic_DNA"/>
</dbReference>
<keyword evidence="10" id="KW-0031">Aminopeptidase</keyword>
<evidence type="ECO:0000256" key="1">
    <source>
        <dbReference type="ARBA" id="ARBA00001424"/>
    </source>
</evidence>
<dbReference type="SUPFAM" id="SSF55920">
    <property type="entry name" value="Creatinase/aminopeptidase"/>
    <property type="match status" value="1"/>
</dbReference>
<dbReference type="InterPro" id="IPR001131">
    <property type="entry name" value="Peptidase_M24B_aminopep-P_CS"/>
</dbReference>
<gene>
    <name evidence="10" type="ORF">EU91_1607</name>
</gene>
<dbReference type="GO" id="GO:0030145">
    <property type="term" value="F:manganese ion binding"/>
    <property type="evidence" value="ECO:0007669"/>
    <property type="project" value="InterPro"/>
</dbReference>
<evidence type="ECO:0000256" key="8">
    <source>
        <dbReference type="RuleBase" id="RU000590"/>
    </source>
</evidence>
<comment type="caution">
    <text evidence="10">The sequence shown here is derived from an EMBL/GenBank/DDBJ whole genome shotgun (WGS) entry which is preliminary data.</text>
</comment>
<evidence type="ECO:0000313" key="11">
    <source>
        <dbReference type="Proteomes" id="UP000030598"/>
    </source>
</evidence>
<proteinExistence type="inferred from homology"/>
<evidence type="ECO:0000313" key="10">
    <source>
        <dbReference type="EMBL" id="KGF85505.1"/>
    </source>
</evidence>
<dbReference type="Pfam" id="PF05195">
    <property type="entry name" value="AMP_N"/>
    <property type="match status" value="1"/>
</dbReference>
<dbReference type="OrthoDB" id="9806388at2"/>
<keyword evidence="10" id="KW-0645">Protease</keyword>
<dbReference type="PANTHER" id="PTHR43226">
    <property type="entry name" value="XAA-PRO AMINOPEPTIDASE 3"/>
    <property type="match status" value="1"/>
</dbReference>
<accession>A0A0A1Z7M6</accession>
<dbReference type="Pfam" id="PF00557">
    <property type="entry name" value="Peptidase_M24"/>
    <property type="match status" value="1"/>
</dbReference>
<sequence>MFKPHNKVFEERREIFLDKLDGKAAIIPGANLVKHHADCEYPFRQDSNFWYLTGFDEPDAIALFLSHKPKGERFILFVAPKDIITEVWNGFRWGLDGAEKEFKADKAHSINELRDLLPGYINGTDELVFSIGKNPLIEKIVLEVFSKQLENRSRLGIGANSIKSPEIYLNEMRLIKSEFEIKRMREAIQISAEAHELVRESISSKKNERQIQGLIEGFFLEKGARGPAYNSIVASGDNACILHYTSNNSPLNKGDLLLVDAGCSLSDYYNGDITRTIPIGGKFSKEQKVIYEIVLTAQKNAIKEAVTGSNSSNVHNVALKSLVEGLKEIGLLSGSTEEIIENKLYQHLYMHRTGHWLGLDVHDVGAYRMGDYEVPLQNGMILTVEPGIYISDRIPVPKGQPYIDEKWKGIGIRIEDDVLVKDKKPEVLSIAALKEISDIEF</sequence>
<dbReference type="InterPro" id="IPR036005">
    <property type="entry name" value="Creatinase/aminopeptidase-like"/>
</dbReference>
<dbReference type="PROSITE" id="PS00491">
    <property type="entry name" value="PROLINE_PEPTIDASE"/>
    <property type="match status" value="1"/>
</dbReference>
<name>A0A0A1Z7M6_PROMR</name>
<keyword evidence="5 8" id="KW-0479">Metal-binding</keyword>
<dbReference type="InterPro" id="IPR000994">
    <property type="entry name" value="Pept_M24"/>
</dbReference>
<evidence type="ECO:0000256" key="5">
    <source>
        <dbReference type="ARBA" id="ARBA00022723"/>
    </source>
</evidence>
<dbReference type="SMART" id="SM01011">
    <property type="entry name" value="AMP_N"/>
    <property type="match status" value="1"/>
</dbReference>
<protein>
    <recommendedName>
        <fullName evidence="4">Xaa-Pro aminopeptidase</fullName>
        <ecNumber evidence="4">3.4.11.9</ecNumber>
    </recommendedName>
</protein>
<evidence type="ECO:0000259" key="9">
    <source>
        <dbReference type="SMART" id="SM01011"/>
    </source>
</evidence>
<dbReference type="EC" id="3.4.11.9" evidence="4"/>
<dbReference type="Proteomes" id="UP000030598">
    <property type="component" value="Unassembled WGS sequence"/>
</dbReference>
<dbReference type="RefSeq" id="WP_032524983.1">
    <property type="nucleotide sequence ID" value="NZ_CP138934.1"/>
</dbReference>
<evidence type="ECO:0000256" key="7">
    <source>
        <dbReference type="ARBA" id="ARBA00023211"/>
    </source>
</evidence>
<dbReference type="CDD" id="cd01087">
    <property type="entry name" value="Prolidase"/>
    <property type="match status" value="1"/>
</dbReference>
<dbReference type="GO" id="GO:0070006">
    <property type="term" value="F:metalloaminopeptidase activity"/>
    <property type="evidence" value="ECO:0007669"/>
    <property type="project" value="InterPro"/>
</dbReference>
<dbReference type="GO" id="GO:0005829">
    <property type="term" value="C:cytosol"/>
    <property type="evidence" value="ECO:0007669"/>
    <property type="project" value="TreeGrafter"/>
</dbReference>
<evidence type="ECO:0000256" key="3">
    <source>
        <dbReference type="ARBA" id="ARBA00008766"/>
    </source>
</evidence>
<keyword evidence="6 10" id="KW-0378">Hydrolase</keyword>
<organism evidence="10 11">
    <name type="scientific">Prochlorococcus marinus str. GP2</name>
    <dbReference type="NCBI Taxonomy" id="59925"/>
    <lineage>
        <taxon>Bacteria</taxon>
        <taxon>Bacillati</taxon>
        <taxon>Cyanobacteriota</taxon>
        <taxon>Cyanophyceae</taxon>
        <taxon>Synechococcales</taxon>
        <taxon>Prochlorococcaceae</taxon>
        <taxon>Prochlorococcus</taxon>
    </lineage>
</organism>
<dbReference type="PANTHER" id="PTHR43226:SF4">
    <property type="entry name" value="XAA-PRO AMINOPEPTIDASE 3"/>
    <property type="match status" value="1"/>
</dbReference>
<comment type="similarity">
    <text evidence="3 8">Belongs to the peptidase M24B family.</text>
</comment>
<dbReference type="GO" id="GO:0006508">
    <property type="term" value="P:proteolysis"/>
    <property type="evidence" value="ECO:0007669"/>
    <property type="project" value="TreeGrafter"/>
</dbReference>
<dbReference type="AlphaFoldDB" id="A0A0A1Z7M6"/>
<dbReference type="STRING" id="59925.EU91_1607"/>
<reference evidence="11" key="1">
    <citation type="journal article" date="2014" name="Sci. Data">
        <title>Genomes of diverse isolates of the marine cyanobacterium Prochlorococcus.</title>
        <authorList>
            <person name="Biller S."/>
            <person name="Berube P."/>
            <person name="Thompson J."/>
            <person name="Kelly L."/>
            <person name="Roggensack S."/>
            <person name="Awad L."/>
            <person name="Roache-Johnson K."/>
            <person name="Ding H."/>
            <person name="Giovannoni S.J."/>
            <person name="Moore L.R."/>
            <person name="Chisholm S.W."/>
        </authorList>
    </citation>
    <scope>NUCLEOTIDE SEQUENCE [LARGE SCALE GENOMIC DNA]</scope>
    <source>
        <strain evidence="11">GP2</strain>
    </source>
</reference>
<dbReference type="Gene3D" id="3.40.350.10">
    <property type="entry name" value="Creatinase/prolidase N-terminal domain"/>
    <property type="match status" value="1"/>
</dbReference>